<feature type="domain" description="LysM" evidence="3">
    <location>
        <begin position="146"/>
        <end position="190"/>
    </location>
</feature>
<feature type="domain" description="LysM" evidence="3">
    <location>
        <begin position="209"/>
        <end position="252"/>
    </location>
</feature>
<dbReference type="SMART" id="SM00257">
    <property type="entry name" value="LysM"/>
    <property type="match status" value="4"/>
</dbReference>
<evidence type="ECO:0000313" key="4">
    <source>
        <dbReference type="EMBL" id="MBK0369159.1"/>
    </source>
</evidence>
<dbReference type="AlphaFoldDB" id="A0A934PKT0"/>
<dbReference type="Pfam" id="PF01476">
    <property type="entry name" value="LysM"/>
    <property type="match status" value="4"/>
</dbReference>
<feature type="signal peptide" evidence="2">
    <location>
        <begin position="1"/>
        <end position="20"/>
    </location>
</feature>
<dbReference type="PANTHER" id="PTHR33734">
    <property type="entry name" value="LYSM DOMAIN-CONTAINING GPI-ANCHORED PROTEIN 2"/>
    <property type="match status" value="1"/>
</dbReference>
<dbReference type="PANTHER" id="PTHR33734:SF22">
    <property type="entry name" value="MEMBRANE-BOUND LYTIC MUREIN TRANSGLYCOSYLASE D"/>
    <property type="match status" value="1"/>
</dbReference>
<keyword evidence="2" id="KW-0732">Signal</keyword>
<evidence type="ECO:0000313" key="5">
    <source>
        <dbReference type="Proteomes" id="UP000609172"/>
    </source>
</evidence>
<feature type="chain" id="PRO_5037694858" evidence="2">
    <location>
        <begin position="21"/>
        <end position="634"/>
    </location>
</feature>
<dbReference type="EMBL" id="JAEHFV010000001">
    <property type="protein sequence ID" value="MBK0369159.1"/>
    <property type="molecule type" value="Genomic_DNA"/>
</dbReference>
<feature type="domain" description="LysM" evidence="3">
    <location>
        <begin position="25"/>
        <end position="68"/>
    </location>
</feature>
<dbReference type="InterPro" id="IPR036779">
    <property type="entry name" value="LysM_dom_sf"/>
</dbReference>
<keyword evidence="1" id="KW-0175">Coiled coil</keyword>
<keyword evidence="5" id="KW-1185">Reference proteome</keyword>
<gene>
    <name evidence="4" type="ORF">I5M07_04850</name>
</gene>
<comment type="caution">
    <text evidence="4">The sequence shown here is derived from an EMBL/GenBank/DDBJ whole genome shotgun (WGS) entry which is preliminary data.</text>
</comment>
<reference evidence="4" key="1">
    <citation type="submission" date="2020-12" db="EMBL/GenBank/DDBJ databases">
        <title>Bacterial novel species Flavobacterium sp. SE-1-e isolated from soil.</title>
        <authorList>
            <person name="Jung H.-Y."/>
        </authorList>
    </citation>
    <scope>NUCLEOTIDE SEQUENCE</scope>
    <source>
        <strain evidence="4">SE-1-e</strain>
    </source>
</reference>
<organism evidence="4 5">
    <name type="scientific">Flavobacterium agrisoli</name>
    <dbReference type="NCBI Taxonomy" id="2793066"/>
    <lineage>
        <taxon>Bacteria</taxon>
        <taxon>Pseudomonadati</taxon>
        <taxon>Bacteroidota</taxon>
        <taxon>Flavobacteriia</taxon>
        <taxon>Flavobacteriales</taxon>
        <taxon>Flavobacteriaceae</taxon>
        <taxon>Flavobacterium</taxon>
    </lineage>
</organism>
<dbReference type="PROSITE" id="PS51782">
    <property type="entry name" value="LYSM"/>
    <property type="match status" value="4"/>
</dbReference>
<sequence length="634" mass="72785">MTQKLTILFVFLLTFNRLSAQDSIIEHKITKGETAYFIAQKYQVSLEDIYKLNPNSQNGLVDNQILKIPLSVKSNATSQSALRQHTVASKETLFGLSQQYHVSVTDLQNANQELLANGLQIGQLLTIPNSNFEPSDKENQNNKNLKSHLVTPKESLFSIARLYNVSVQDLENTNKSKLESGLQIGQTILIPNKKKTLDGRFRVINNETIFHTVAPQETKYAIAKKYGISIEQLEIQNPEIVTNLVEGNKLAININQIKPTSDNEELMLVLAEKQVLTERSKIKTAQLEDMKDRLVVQKEMNQKVIKINELNLDLKAIGGNASVEKLRLVLEANKNVQMVLMAKLDSLIASMNEDLTELKKMPILNLEESKQLEKESYQSIRKTNELSQDLKKELAENRKTYSDLMNKVEKIAVAENQEYKKKVRENEKNKTNETLMQRLSFEEIKQFKIDNQQNDAKNQLLLAKLDSIDTQKQIEVKRHISKASFYSAEARTFDDKLALVKLKKYQEKALSTQQNADFENDITKEEIAQYLKENSLKKQTELKIETFDNLKEVADGYYLVLGVFSEAKERDAFIMKLIDAGEFNSSFFFNVNSLNYYVYCQTYPSLEETLYKLKRNETKTFFENAFVSKVALYK</sequence>
<name>A0A934PKT0_9FLAO</name>
<dbReference type="Gene3D" id="3.10.350.10">
    <property type="entry name" value="LysM domain"/>
    <property type="match status" value="4"/>
</dbReference>
<dbReference type="RefSeq" id="WP_200105067.1">
    <property type="nucleotide sequence ID" value="NZ_JAEHFV010000001.1"/>
</dbReference>
<evidence type="ECO:0000256" key="1">
    <source>
        <dbReference type="SAM" id="Coils"/>
    </source>
</evidence>
<accession>A0A934PKT0</accession>
<dbReference type="SUPFAM" id="SSF54106">
    <property type="entry name" value="LysM domain"/>
    <property type="match status" value="4"/>
</dbReference>
<proteinExistence type="predicted"/>
<feature type="domain" description="LysM" evidence="3">
    <location>
        <begin position="83"/>
        <end position="127"/>
    </location>
</feature>
<evidence type="ECO:0000256" key="2">
    <source>
        <dbReference type="SAM" id="SignalP"/>
    </source>
</evidence>
<dbReference type="InterPro" id="IPR018392">
    <property type="entry name" value="LysM"/>
</dbReference>
<evidence type="ECO:0000259" key="3">
    <source>
        <dbReference type="PROSITE" id="PS51782"/>
    </source>
</evidence>
<dbReference type="Proteomes" id="UP000609172">
    <property type="component" value="Unassembled WGS sequence"/>
</dbReference>
<protein>
    <submittedName>
        <fullName evidence="4">LysM peptidoglycan-binding domain-containing protein</fullName>
    </submittedName>
</protein>
<feature type="coiled-coil region" evidence="1">
    <location>
        <begin position="341"/>
        <end position="407"/>
    </location>
</feature>
<dbReference type="CDD" id="cd00118">
    <property type="entry name" value="LysM"/>
    <property type="match status" value="4"/>
</dbReference>